<dbReference type="EMBL" id="CP050831">
    <property type="protein sequence ID" value="QIU97296.1"/>
    <property type="molecule type" value="Genomic_DNA"/>
</dbReference>
<protein>
    <submittedName>
        <fullName evidence="2">Uncharacterized protein</fullName>
    </submittedName>
</protein>
<sequence length="66" mass="7660">MVDIYAYHAEYIDSPARLKALNALPLAYSIFLQGMIFSAFSRYPLLSRRLQTRLKRLKPDNSVNIQ</sequence>
<accession>A0A6H0KV44</accession>
<name>A0A6H0KV44_9BACE</name>
<dbReference type="KEGG" id="bfc:BacF7301_25450"/>
<reference evidence="2 3" key="1">
    <citation type="submission" date="2020-03" db="EMBL/GenBank/DDBJ databases">
        <title>Genomic analysis of Bacteroides faecium CBA7301.</title>
        <authorList>
            <person name="Kim J."/>
            <person name="Roh S.W."/>
        </authorList>
    </citation>
    <scope>NUCLEOTIDE SEQUENCE [LARGE SCALE GENOMIC DNA]</scope>
    <source>
        <strain evidence="2 3">CBA7301</strain>
    </source>
</reference>
<keyword evidence="1" id="KW-0812">Transmembrane</keyword>
<keyword evidence="3" id="KW-1185">Reference proteome</keyword>
<dbReference type="AlphaFoldDB" id="A0A6H0KV44"/>
<evidence type="ECO:0000313" key="3">
    <source>
        <dbReference type="Proteomes" id="UP000501780"/>
    </source>
</evidence>
<dbReference type="RefSeq" id="WP_167966991.1">
    <property type="nucleotide sequence ID" value="NZ_CP050831.1"/>
</dbReference>
<keyword evidence="1" id="KW-1133">Transmembrane helix</keyword>
<evidence type="ECO:0000313" key="2">
    <source>
        <dbReference type="EMBL" id="QIU97296.1"/>
    </source>
</evidence>
<feature type="transmembrane region" description="Helical" evidence="1">
    <location>
        <begin position="26"/>
        <end position="46"/>
    </location>
</feature>
<keyword evidence="1" id="KW-0472">Membrane</keyword>
<proteinExistence type="predicted"/>
<organism evidence="2 3">
    <name type="scientific">Bacteroides faecium</name>
    <dbReference type="NCBI Taxonomy" id="2715212"/>
    <lineage>
        <taxon>Bacteria</taxon>
        <taxon>Pseudomonadati</taxon>
        <taxon>Bacteroidota</taxon>
        <taxon>Bacteroidia</taxon>
        <taxon>Bacteroidales</taxon>
        <taxon>Bacteroidaceae</taxon>
        <taxon>Bacteroides</taxon>
    </lineage>
</organism>
<evidence type="ECO:0000256" key="1">
    <source>
        <dbReference type="SAM" id="Phobius"/>
    </source>
</evidence>
<dbReference type="Proteomes" id="UP000501780">
    <property type="component" value="Chromosome"/>
</dbReference>
<gene>
    <name evidence="2" type="ORF">BacF7301_25450</name>
</gene>